<evidence type="ECO:0000313" key="3">
    <source>
        <dbReference type="Proteomes" id="UP001229955"/>
    </source>
</evidence>
<proteinExistence type="predicted"/>
<organism evidence="2 3">
    <name type="scientific">Pseudogemmatithrix spongiicola</name>
    <dbReference type="NCBI Taxonomy" id="3062599"/>
    <lineage>
        <taxon>Bacteria</taxon>
        <taxon>Pseudomonadati</taxon>
        <taxon>Gemmatimonadota</taxon>
        <taxon>Gemmatimonadia</taxon>
        <taxon>Gemmatimonadales</taxon>
        <taxon>Gemmatimonadaceae</taxon>
        <taxon>Pseudogemmatithrix</taxon>
    </lineage>
</organism>
<protein>
    <submittedName>
        <fullName evidence="2">Gluconate 2-dehydrogenase subunit 3 family protein</fullName>
    </submittedName>
</protein>
<name>A0AA49K1N2_9BACT</name>
<dbReference type="EMBL" id="CP130613">
    <property type="protein sequence ID" value="WKW16051.1"/>
    <property type="molecule type" value="Genomic_DNA"/>
</dbReference>
<gene>
    <name evidence="1" type="ORF">Strain138_002459</name>
    <name evidence="2" type="ORF">Strain318_002459</name>
</gene>
<dbReference type="InterPro" id="IPR006311">
    <property type="entry name" value="TAT_signal"/>
</dbReference>
<dbReference type="RefSeq" id="WP_367886006.1">
    <property type="nucleotide sequence ID" value="NZ_CP130612.1"/>
</dbReference>
<dbReference type="InterPro" id="IPR027056">
    <property type="entry name" value="Gluconate_2DH_su3"/>
</dbReference>
<dbReference type="Proteomes" id="UP001229955">
    <property type="component" value="Chromosome"/>
</dbReference>
<keyword evidence="3" id="KW-1185">Reference proteome</keyword>
<dbReference type="EMBL" id="CP130612">
    <property type="protein sequence ID" value="WKW13144.1"/>
    <property type="molecule type" value="Genomic_DNA"/>
</dbReference>
<dbReference type="KEGG" id="pspc:Strain318_002459"/>
<dbReference type="AlphaFoldDB" id="A0AA49K1N2"/>
<dbReference type="Pfam" id="PF13618">
    <property type="entry name" value="Gluconate_2-dh3"/>
    <property type="match status" value="1"/>
</dbReference>
<accession>A0AA49JWF2</accession>
<evidence type="ECO:0000313" key="2">
    <source>
        <dbReference type="EMBL" id="WKW16051.1"/>
    </source>
</evidence>
<reference evidence="2" key="1">
    <citation type="submission" date="2023-07" db="EMBL/GenBank/DDBJ databases">
        <authorList>
            <person name="Haufschild T."/>
            <person name="Kallscheuer N."/>
            <person name="Hammer J."/>
            <person name="Kohn T."/>
            <person name="Kabuu M."/>
            <person name="Jogler M."/>
            <person name="Wohfarth N."/>
            <person name="Heuer A."/>
            <person name="Rohde M."/>
            <person name="van Teeseling M.C.F."/>
            <person name="Jogler C."/>
        </authorList>
    </citation>
    <scope>NUCLEOTIDE SEQUENCE</scope>
    <source>
        <strain evidence="1">Strain 138</strain>
        <strain evidence="2">Strain 318</strain>
    </source>
</reference>
<accession>A0AA49K1N2</accession>
<sequence>MSEMNRRDMLASIAAGAAALSIPREGLEAAAAHAHEAVAAEEQAQQQGQQPAAYVPKQFTADEYRLVRLLVDYVIPRDARSGSATQAGVPQFMDFILGEYPGNRTWMKDGIAWVNAECRRRFGQGFISCNDAQRRELLDAIAYPRRAREQDRPVVEFFNRFRNLTSSGFWTSRMGIADLGYIGNRPVMEWVGTPPNVLAWLERSKPS</sequence>
<dbReference type="PROSITE" id="PS51318">
    <property type="entry name" value="TAT"/>
    <property type="match status" value="1"/>
</dbReference>
<evidence type="ECO:0000313" key="1">
    <source>
        <dbReference type="EMBL" id="WKW13144.1"/>
    </source>
</evidence>